<organism evidence="3">
    <name type="scientific">hydrocarbon metagenome</name>
    <dbReference type="NCBI Taxonomy" id="938273"/>
    <lineage>
        <taxon>unclassified sequences</taxon>
        <taxon>metagenomes</taxon>
        <taxon>ecological metagenomes</taxon>
    </lineage>
</organism>
<dbReference type="InterPro" id="IPR001228">
    <property type="entry name" value="IspD"/>
</dbReference>
<dbReference type="GO" id="GO:0008299">
    <property type="term" value="P:isoprenoid biosynthetic process"/>
    <property type="evidence" value="ECO:0007669"/>
    <property type="project" value="InterPro"/>
</dbReference>
<reference evidence="3" key="1">
    <citation type="journal article" date="2015" name="Proc. Natl. Acad. Sci. U.S.A.">
        <title>Networks of energetic and metabolic interactions define dynamics in microbial communities.</title>
        <authorList>
            <person name="Embree M."/>
            <person name="Liu J.K."/>
            <person name="Al-Bassam M.M."/>
            <person name="Zengler K."/>
        </authorList>
    </citation>
    <scope>NUCLEOTIDE SEQUENCE</scope>
</reference>
<keyword evidence="2 3" id="KW-0548">Nucleotidyltransferase</keyword>
<evidence type="ECO:0000256" key="2">
    <source>
        <dbReference type="ARBA" id="ARBA00022695"/>
    </source>
</evidence>
<accession>A0A0W8E2W8</accession>
<dbReference type="Pfam" id="PF01128">
    <property type="entry name" value="IspD"/>
    <property type="match status" value="1"/>
</dbReference>
<dbReference type="InterPro" id="IPR034683">
    <property type="entry name" value="IspD/TarI"/>
</dbReference>
<dbReference type="SUPFAM" id="SSF53448">
    <property type="entry name" value="Nucleotide-diphospho-sugar transferases"/>
    <property type="match status" value="1"/>
</dbReference>
<proteinExistence type="inferred from homology"/>
<dbReference type="GO" id="GO:0050518">
    <property type="term" value="F:2-C-methyl-D-erythritol 4-phosphate cytidylyltransferase activity"/>
    <property type="evidence" value="ECO:0007669"/>
    <property type="project" value="UniProtKB-EC"/>
</dbReference>
<dbReference type="NCBIfam" id="TIGR00453">
    <property type="entry name" value="ispD"/>
    <property type="match status" value="1"/>
</dbReference>
<dbReference type="InterPro" id="IPR029044">
    <property type="entry name" value="Nucleotide-diphossugar_trans"/>
</dbReference>
<evidence type="ECO:0000313" key="3">
    <source>
        <dbReference type="EMBL" id="KUG02988.1"/>
    </source>
</evidence>
<dbReference type="CDD" id="cd02516">
    <property type="entry name" value="CDP-ME_synthetase"/>
    <property type="match status" value="1"/>
</dbReference>
<keyword evidence="1 3" id="KW-0808">Transferase</keyword>
<dbReference type="Gene3D" id="3.90.550.10">
    <property type="entry name" value="Spore Coat Polysaccharide Biosynthesis Protein SpsA, Chain A"/>
    <property type="match status" value="1"/>
</dbReference>
<dbReference type="FunFam" id="3.90.550.10:FF:000003">
    <property type="entry name" value="2-C-methyl-D-erythritol 4-phosphate cytidylyltransferase"/>
    <property type="match status" value="1"/>
</dbReference>
<evidence type="ECO:0000256" key="1">
    <source>
        <dbReference type="ARBA" id="ARBA00022679"/>
    </source>
</evidence>
<dbReference type="AlphaFoldDB" id="A0A0W8E2W8"/>
<gene>
    <name evidence="3" type="ORF">ASZ90_019642</name>
</gene>
<dbReference type="HAMAP" id="MF_00108">
    <property type="entry name" value="IspD"/>
    <property type="match status" value="1"/>
</dbReference>
<dbReference type="EC" id="2.7.7.60" evidence="3"/>
<dbReference type="InterPro" id="IPR050088">
    <property type="entry name" value="IspD/TarI_cytidylyltransf_bact"/>
</dbReference>
<dbReference type="PANTHER" id="PTHR32125:SF4">
    <property type="entry name" value="2-C-METHYL-D-ERYTHRITOL 4-PHOSPHATE CYTIDYLYLTRANSFERASE, CHLOROPLASTIC"/>
    <property type="match status" value="1"/>
</dbReference>
<protein>
    <submittedName>
        <fullName evidence="3">2-c-methyl-d-erythritol 4-phosphate cytidylyltransferase</fullName>
        <ecNumber evidence="3">2.7.7.60</ecNumber>
    </submittedName>
</protein>
<comment type="caution">
    <text evidence="3">The sequence shown here is derived from an EMBL/GenBank/DDBJ whole genome shotgun (WGS) entry which is preliminary data.</text>
</comment>
<dbReference type="EMBL" id="LNQE01001898">
    <property type="protein sequence ID" value="KUG02988.1"/>
    <property type="molecule type" value="Genomic_DNA"/>
</dbReference>
<name>A0A0W8E2W8_9ZZZZ</name>
<dbReference type="PANTHER" id="PTHR32125">
    <property type="entry name" value="2-C-METHYL-D-ERYTHRITOL 4-PHOSPHATE CYTIDYLYLTRANSFERASE, CHLOROPLASTIC"/>
    <property type="match status" value="1"/>
</dbReference>
<sequence length="232" mass="26041">MDKSLRVVIAAAGLGSRMNSDLNKQYMLIKGRPVLAYSLDKFENFEAVDSIVVVANPTEIQFCQNEIIKKYGYKKVVGVIPGGKERQDSVWAGLNTFENHAGLVAIHDGARPLLPTQLLEDLVQAAERWYAAVPGVPARDTLKMVDEEGFIVNTIDRSRIVAVQTPQVFRFEMLWKAFQLAYAEGIYGTDDASLFERYIGRVKIVKSDNRNLKITTPEDLLVAETLLSNERY</sequence>